<dbReference type="AlphaFoldDB" id="A0A9W7DK89"/>
<dbReference type="Proteomes" id="UP001165082">
    <property type="component" value="Unassembled WGS sequence"/>
</dbReference>
<gene>
    <name evidence="1" type="ORF">TrRE_jg13115</name>
</gene>
<accession>A0A9W7DK89</accession>
<sequence>MWAGRRIGRVVAYDDATGTQMIRYASQIRGAKNDDELTTIADMLDFNGGEARLLALAPPQRWTKFPRR</sequence>
<dbReference type="EMBL" id="BRXZ01004306">
    <property type="protein sequence ID" value="GMH46564.1"/>
    <property type="molecule type" value="Genomic_DNA"/>
</dbReference>
<evidence type="ECO:0000313" key="2">
    <source>
        <dbReference type="Proteomes" id="UP001165082"/>
    </source>
</evidence>
<evidence type="ECO:0000313" key="1">
    <source>
        <dbReference type="EMBL" id="GMH46564.1"/>
    </source>
</evidence>
<keyword evidence="2" id="KW-1185">Reference proteome</keyword>
<organism evidence="1 2">
    <name type="scientific">Triparma retinervis</name>
    <dbReference type="NCBI Taxonomy" id="2557542"/>
    <lineage>
        <taxon>Eukaryota</taxon>
        <taxon>Sar</taxon>
        <taxon>Stramenopiles</taxon>
        <taxon>Ochrophyta</taxon>
        <taxon>Bolidophyceae</taxon>
        <taxon>Parmales</taxon>
        <taxon>Triparmaceae</taxon>
        <taxon>Triparma</taxon>
    </lineage>
</organism>
<name>A0A9W7DK89_9STRA</name>
<proteinExistence type="predicted"/>
<protein>
    <submittedName>
        <fullName evidence="1">Uncharacterized protein</fullName>
    </submittedName>
</protein>
<comment type="caution">
    <text evidence="1">The sequence shown here is derived from an EMBL/GenBank/DDBJ whole genome shotgun (WGS) entry which is preliminary data.</text>
</comment>
<reference evidence="1" key="1">
    <citation type="submission" date="2022-07" db="EMBL/GenBank/DDBJ databases">
        <title>Genome analysis of Parmales, a sister group of diatoms, reveals the evolutionary specialization of diatoms from phago-mixotrophs to photoautotrophs.</title>
        <authorList>
            <person name="Ban H."/>
            <person name="Sato S."/>
            <person name="Yoshikawa S."/>
            <person name="Kazumasa Y."/>
            <person name="Nakamura Y."/>
            <person name="Ichinomiya M."/>
            <person name="Saitoh K."/>
            <person name="Sato N."/>
            <person name="Blanc-Mathieu R."/>
            <person name="Endo H."/>
            <person name="Kuwata A."/>
            <person name="Ogata H."/>
        </authorList>
    </citation>
    <scope>NUCLEOTIDE SEQUENCE</scope>
</reference>